<evidence type="ECO:0000256" key="3">
    <source>
        <dbReference type="ARBA" id="ARBA00022729"/>
    </source>
</evidence>
<dbReference type="InParanoid" id="G0MLY9"/>
<organism evidence="9">
    <name type="scientific">Caenorhabditis brenneri</name>
    <name type="common">Nematode worm</name>
    <dbReference type="NCBI Taxonomy" id="135651"/>
    <lineage>
        <taxon>Eukaryota</taxon>
        <taxon>Metazoa</taxon>
        <taxon>Ecdysozoa</taxon>
        <taxon>Nematoda</taxon>
        <taxon>Chromadorea</taxon>
        <taxon>Rhabditida</taxon>
        <taxon>Rhabditina</taxon>
        <taxon>Rhabditomorpha</taxon>
        <taxon>Rhabditoidea</taxon>
        <taxon>Rhabditidae</taxon>
        <taxon>Peloderinae</taxon>
        <taxon>Caenorhabditis</taxon>
    </lineage>
</organism>
<feature type="domain" description="Sushi" evidence="7">
    <location>
        <begin position="1146"/>
        <end position="1209"/>
    </location>
</feature>
<dbReference type="PANTHER" id="PTHR45785">
    <property type="entry name" value="COMPLEMENT FACTOR H-RELATED"/>
    <property type="match status" value="1"/>
</dbReference>
<keyword evidence="4 5" id="KW-1015">Disulfide bond</keyword>
<keyword evidence="3 6" id="KW-0732">Signal</keyword>
<sequence length="1895" mass="193135">MKFTSLLLLIFVVICVVTTTQGRECGSNLKPEKLVVVGVWKRGFDNSTAQYRISDEDLSVRGYERADSDKASSTVMLARHPESCVINECGVRLSAMMQVNGAILHTDHRMIKMNDSTMNNIEDEFYCAEKEGFCGANVPIYRLVKHSLSGPHYAYSFDNVGQPLPGYEKEFFPLCYAWHQTPSVVLFNSSDDGVCLTLPERQNGKIEYSSNQLNVFSIGTTATLRCNQGFMGNGTSSLLCTKDGWYPKREEMGNCVGQEPKKPLQLVVASDVTSESTSSCAIPATTPNGNIVYSANVATSTSKTSVPSATRATVLCNLGFVPTTSVTSSKCVDGEWQPALPTCLSLLDLKCPILSAPRNGELVFTNSPKPPYSLDSTVSIKCDRNFFGTGNLTAKCTSTGWDQKIGRCEPVSTGTPCSAVVNPANGNLLYMQANPSQEYSSGTSVYLMCNLGYSLSGSVSSLCSNGVWSPSIGQCTNALALGQTTGNCNALTAPVNGTITYSTVGTYTSGTIATLTCNLMNTVSGSATSTCLSRIWTPTIGTCLSSGGVGTGTGTTCPNPTVLNGQITYSQGNTFDTTRPQLTTATLTCNNGYTRTGNSLATCISGTFTPALGTCTLGGASGTSCNTPIIMNGQLTFSSGNTYDLTRQSGTTATLTCNSGYTVSGTSQSTCTNGVFTPTLGTCNLGSGTGTGTGTTCPNPIVLNGQITYSQGSALDVYFLNSYIVFCVHNIAEFRNADSKFHVSHCTTTRPQLTTATLTCNNGYTRTGNSLATCISGTFTPALGTCTLGGASGTSCNTPIIMNGQMTFSSGNTYDPTRQSGTTATLTCNSGYTVSGTSQSTCTNGIFTPTLGTCNLGSGTGTGTGTTCPNPTVLNGQITYSQGSALDTTRPQLTTATLTCNSGYTLTGATMSTCISGAFTPTLGTCTLGGATGTTCSTPFIMYGQLTFSSGNTYDLTRQPGTTATLTCNSGYTVSGTSQATCTNGVFTPTLGTCNLGTGTGTGTGTTCPNPTVINGQITYSQGNTFDTTRPQLTTATLTCNSGYTLSGTSMSTCISGAFTPSLGTCTLGGASGTTCSTPFIMNGQMTFSSGNTYDLTRQPGTTATLTCNSGYTVSGTSQATCTNGVFTPTLGTCNLGSGTGTGTGIQCTAMIAPLGGNVTYSNGGTMGPFPSGTTVTGTCNNGGAITGSSTATCSNGMWSPVFLGTCSLIGGSTTGQCSAITVPSGAQATYSPFSLSTTSYTSGTVATVTCTSGGTSLGTSTCTNGLWSPAIMGICSGGTGTGNTCTSLTRPVGETVTYDGQTSFATSFNSGVVARVTCTNGTQIGQSTCLSGQWTPAITATCSGSSTAVGTQCIGAIAPANSQITYSDGSMVLHSAGTTATLSCLNSATLSGNSFATCSNGQWTPTLGTCTASGTGTGPCYTPPLTPTGATLTYSSGYFAPWTAGSTATMSCPGGQTAVGTTITYCTNSAWSPALGSCSGSGGSVGQGSSSSTTSCSFLPIAPPYGSIVTSQSAPYSAGTMVTLQCDNGYQISGTNATSTFCSPECLPGCTPLSAFQGTLTNGRMSYTPTITATIPIGTVVNIECYSGYSLTGSSYATCTTVGWSPSSVGSCIQRGASARLINQCPAMSTPSSGSLSYSEPGTGPFFTGTIVTLQCDSNKTTSSATCLNGKWTPPTLATCLPRRSQDILGEPCLAGIPAVLGATMTYSNGQPFGPYPSATLVTATCQVGYVPNGIMSSTCSNGVWTPASLGICELTGNELGGTTCGRLGDPLSGTLVYSALGLGPYPSGTSATVLCNLGTTLSGSATALCTNGVWSPLPGTCVATVLKRPPAKGVPKIVTGEDNSVTTAADAPKDVDLLKNSTKTEDTSKSLVLSGETCPPPIAPAFGEVGLFL</sequence>
<feature type="domain" description="Sushi" evidence="7">
    <location>
        <begin position="934"/>
        <end position="996"/>
    </location>
</feature>
<evidence type="ECO:0000256" key="2">
    <source>
        <dbReference type="ARBA" id="ARBA00022659"/>
    </source>
</evidence>
<dbReference type="eggNOG" id="ENOG502RYWD">
    <property type="taxonomic scope" value="Eukaryota"/>
</dbReference>
<evidence type="ECO:0000313" key="9">
    <source>
        <dbReference type="Proteomes" id="UP000008068"/>
    </source>
</evidence>
<proteinExistence type="predicted"/>
<feature type="domain" description="Sushi" evidence="7">
    <location>
        <begin position="866"/>
        <end position="928"/>
    </location>
</feature>
<evidence type="ECO:0000313" key="8">
    <source>
        <dbReference type="EMBL" id="EGT36576.1"/>
    </source>
</evidence>
<evidence type="ECO:0000256" key="5">
    <source>
        <dbReference type="PROSITE-ProRule" id="PRU00302"/>
    </source>
</evidence>
<feature type="domain" description="Sushi" evidence="7">
    <location>
        <begin position="278"/>
        <end position="345"/>
    </location>
</feature>
<dbReference type="CDD" id="cd00033">
    <property type="entry name" value="CCP"/>
    <property type="match status" value="15"/>
</dbReference>
<dbReference type="SUPFAM" id="SSF57535">
    <property type="entry name" value="Complement control module/SCR domain"/>
    <property type="match status" value="20"/>
</dbReference>
<feature type="domain" description="Sushi" evidence="7">
    <location>
        <begin position="794"/>
        <end position="856"/>
    </location>
</feature>
<dbReference type="STRING" id="135651.G0MLY9"/>
<feature type="domain" description="Sushi" evidence="7">
    <location>
        <begin position="193"/>
        <end position="257"/>
    </location>
</feature>
<feature type="domain" description="Sushi" evidence="7">
    <location>
        <begin position="623"/>
        <end position="685"/>
    </location>
</feature>
<dbReference type="OrthoDB" id="6480633at2759"/>
<feature type="domain" description="Sushi" evidence="7">
    <location>
        <begin position="349"/>
        <end position="410"/>
    </location>
</feature>
<evidence type="ECO:0000256" key="6">
    <source>
        <dbReference type="SAM" id="SignalP"/>
    </source>
</evidence>
<feature type="domain" description="Sushi" evidence="7">
    <location>
        <begin position="486"/>
        <end position="545"/>
    </location>
</feature>
<dbReference type="EMBL" id="GL379801">
    <property type="protein sequence ID" value="EGT36576.1"/>
    <property type="molecule type" value="Genomic_DNA"/>
</dbReference>
<protein>
    <recommendedName>
        <fullName evidence="7">Sushi domain-containing protein</fullName>
    </recommendedName>
</protein>
<feature type="disulfide bond" evidence="5">
    <location>
        <begin position="488"/>
        <end position="531"/>
    </location>
</feature>
<keyword evidence="2 5" id="KW-0768">Sushi</keyword>
<dbReference type="HOGENOM" id="CLU_002746_0_0_1"/>
<evidence type="ECO:0000256" key="1">
    <source>
        <dbReference type="ARBA" id="ARBA00004328"/>
    </source>
</evidence>
<evidence type="ECO:0000259" key="7">
    <source>
        <dbReference type="PROSITE" id="PS50923"/>
    </source>
</evidence>
<feature type="domain" description="Sushi" evidence="7">
    <location>
        <begin position="1006"/>
        <end position="1068"/>
    </location>
</feature>
<feature type="signal peptide" evidence="6">
    <location>
        <begin position="1"/>
        <end position="22"/>
    </location>
</feature>
<dbReference type="InterPro" id="IPR000436">
    <property type="entry name" value="Sushi_SCR_CCP_dom"/>
</dbReference>
<accession>G0MLY9</accession>
<dbReference type="Proteomes" id="UP000008068">
    <property type="component" value="Unassembled WGS sequence"/>
</dbReference>
<feature type="domain" description="Sushi" evidence="7">
    <location>
        <begin position="1074"/>
        <end position="1136"/>
    </location>
</feature>
<reference evidence="9" key="1">
    <citation type="submission" date="2011-07" db="EMBL/GenBank/DDBJ databases">
        <authorList>
            <consortium name="Caenorhabditis brenneri Sequencing and Analysis Consortium"/>
            <person name="Wilson R.K."/>
        </authorList>
    </citation>
    <scope>NUCLEOTIDE SEQUENCE [LARGE SCALE GENOMIC DNA]</scope>
    <source>
        <strain evidence="9">PB2801</strain>
    </source>
</reference>
<keyword evidence="9" id="KW-1185">Reference proteome</keyword>
<dbReference type="PROSITE" id="PS50923">
    <property type="entry name" value="SUSHI"/>
    <property type="match status" value="18"/>
</dbReference>
<dbReference type="InterPro" id="IPR051503">
    <property type="entry name" value="ComplSys_Reg/VirEntry_Med"/>
</dbReference>
<feature type="domain" description="Sushi" evidence="7">
    <location>
        <begin position="1419"/>
        <end position="1481"/>
    </location>
</feature>
<feature type="domain" description="Sushi" evidence="7">
    <location>
        <begin position="1764"/>
        <end position="1825"/>
    </location>
</feature>
<feature type="domain" description="Sushi" evidence="7">
    <location>
        <begin position="1549"/>
        <end position="1615"/>
    </location>
</feature>
<feature type="disulfide bond" evidence="5">
    <location>
        <begin position="316"/>
        <end position="343"/>
    </location>
</feature>
<dbReference type="PANTHER" id="PTHR45785:SF2">
    <property type="entry name" value="COMPLEMENT FACTOR H-RELATED"/>
    <property type="match status" value="1"/>
</dbReference>
<feature type="domain" description="Sushi" evidence="7">
    <location>
        <begin position="1352"/>
        <end position="1413"/>
    </location>
</feature>
<feature type="domain" description="Sushi" evidence="7">
    <location>
        <begin position="415"/>
        <end position="477"/>
    </location>
</feature>
<feature type="disulfide bond" evidence="5">
    <location>
        <begin position="1180"/>
        <end position="1207"/>
    </location>
</feature>
<dbReference type="FunCoup" id="G0MLY9">
    <property type="interactions" value="219"/>
</dbReference>
<evidence type="ECO:0000256" key="4">
    <source>
        <dbReference type="ARBA" id="ARBA00023157"/>
    </source>
</evidence>
<feature type="chain" id="PRO_5003403730" description="Sushi domain-containing protein" evidence="6">
    <location>
        <begin position="23"/>
        <end position="1895"/>
    </location>
</feature>
<gene>
    <name evidence="8" type="ORF">CAEBREN_08793</name>
</gene>
<feature type="domain" description="Sushi" evidence="7">
    <location>
        <begin position="1624"/>
        <end position="1683"/>
    </location>
</feature>
<dbReference type="Gene3D" id="2.10.70.10">
    <property type="entry name" value="Complement Module, domain 1"/>
    <property type="match status" value="17"/>
</dbReference>
<dbReference type="Pfam" id="PF00084">
    <property type="entry name" value="Sushi"/>
    <property type="match status" value="11"/>
</dbReference>
<comment type="caution">
    <text evidence="5">Lacks conserved residue(s) required for the propagation of feature annotation.</text>
</comment>
<dbReference type="SMART" id="SM00032">
    <property type="entry name" value="CCP"/>
    <property type="match status" value="23"/>
</dbReference>
<feature type="domain" description="Sushi" evidence="7">
    <location>
        <begin position="555"/>
        <end position="617"/>
    </location>
</feature>
<name>G0MLY9_CAEBE</name>
<feature type="disulfide bond" evidence="5">
    <location>
        <begin position="1586"/>
        <end position="1613"/>
    </location>
</feature>
<comment type="subcellular location">
    <subcellularLocation>
        <location evidence="1">Virion</location>
    </subcellularLocation>
</comment>
<dbReference type="InterPro" id="IPR035976">
    <property type="entry name" value="Sushi/SCR/CCP_sf"/>
</dbReference>